<keyword evidence="2" id="KW-1185">Reference proteome</keyword>
<proteinExistence type="predicted"/>
<organism evidence="1 2">
    <name type="scientific">Ensete ventricosum</name>
    <name type="common">Abyssinian banana</name>
    <name type="synonym">Musa ensete</name>
    <dbReference type="NCBI Taxonomy" id="4639"/>
    <lineage>
        <taxon>Eukaryota</taxon>
        <taxon>Viridiplantae</taxon>
        <taxon>Streptophyta</taxon>
        <taxon>Embryophyta</taxon>
        <taxon>Tracheophyta</taxon>
        <taxon>Spermatophyta</taxon>
        <taxon>Magnoliopsida</taxon>
        <taxon>Liliopsida</taxon>
        <taxon>Zingiberales</taxon>
        <taxon>Musaceae</taxon>
        <taxon>Ensete</taxon>
    </lineage>
</organism>
<dbReference type="EMBL" id="JAQQAF010000001">
    <property type="protein sequence ID" value="KAJ8511422.1"/>
    <property type="molecule type" value="Genomic_DNA"/>
</dbReference>
<comment type="caution">
    <text evidence="1">The sequence shown here is derived from an EMBL/GenBank/DDBJ whole genome shotgun (WGS) entry which is preliminary data.</text>
</comment>
<evidence type="ECO:0000313" key="1">
    <source>
        <dbReference type="EMBL" id="KAJ8511422.1"/>
    </source>
</evidence>
<dbReference type="Proteomes" id="UP001222027">
    <property type="component" value="Unassembled WGS sequence"/>
</dbReference>
<reference evidence="1 2" key="1">
    <citation type="submission" date="2022-12" db="EMBL/GenBank/DDBJ databases">
        <title>Chromosome-scale assembly of the Ensete ventricosum genome.</title>
        <authorList>
            <person name="Dussert Y."/>
            <person name="Stocks J."/>
            <person name="Wendawek A."/>
            <person name="Woldeyes F."/>
            <person name="Nichols R.A."/>
            <person name="Borrell J.S."/>
        </authorList>
    </citation>
    <scope>NUCLEOTIDE SEQUENCE [LARGE SCALE GENOMIC DNA]</scope>
    <source>
        <strain evidence="2">cv. Maze</strain>
        <tissue evidence="1">Seeds</tissue>
    </source>
</reference>
<name>A0AAV8RR08_ENSVE</name>
<evidence type="ECO:0000313" key="2">
    <source>
        <dbReference type="Proteomes" id="UP001222027"/>
    </source>
</evidence>
<dbReference type="AlphaFoldDB" id="A0AAV8RR08"/>
<gene>
    <name evidence="1" type="ORF">OPV22_001856</name>
</gene>
<accession>A0AAV8RR08</accession>
<sequence length="113" mass="11184">MGIRSECRGGGCPLDESLELAGLVEATNLVGAAKAAAGEEDLREGGPVAAKGGLELGKGAGILGEVAFVDDRGRGAGSVDDTAEDEGGGGFVGVVIENGLEITKGGRRWENSG</sequence>
<protein>
    <submittedName>
        <fullName evidence="1">Uncharacterized protein</fullName>
    </submittedName>
</protein>